<dbReference type="EMBL" id="JBHSKP010000013">
    <property type="protein sequence ID" value="MFC5154036.1"/>
    <property type="molecule type" value="Genomic_DNA"/>
</dbReference>
<feature type="region of interest" description="Disordered" evidence="1">
    <location>
        <begin position="110"/>
        <end position="147"/>
    </location>
</feature>
<protein>
    <submittedName>
        <fullName evidence="2">Uncharacterized protein</fullName>
    </submittedName>
</protein>
<keyword evidence="3" id="KW-1185">Reference proteome</keyword>
<dbReference type="RefSeq" id="WP_344480424.1">
    <property type="nucleotide sequence ID" value="NZ_BAAASB010000014.1"/>
</dbReference>
<feature type="compositionally biased region" description="Low complexity" evidence="1">
    <location>
        <begin position="110"/>
        <end position="135"/>
    </location>
</feature>
<evidence type="ECO:0000256" key="1">
    <source>
        <dbReference type="SAM" id="MobiDB-lite"/>
    </source>
</evidence>
<accession>A0ABW0ALR1</accession>
<gene>
    <name evidence="2" type="ORF">ACFPRH_20080</name>
</gene>
<comment type="caution">
    <text evidence="2">The sequence shown here is derived from an EMBL/GenBank/DDBJ whole genome shotgun (WGS) entry which is preliminary data.</text>
</comment>
<evidence type="ECO:0000313" key="2">
    <source>
        <dbReference type="EMBL" id="MFC5154036.1"/>
    </source>
</evidence>
<proteinExistence type="predicted"/>
<evidence type="ECO:0000313" key="3">
    <source>
        <dbReference type="Proteomes" id="UP001596160"/>
    </source>
</evidence>
<organism evidence="2 3">
    <name type="scientific">Streptomyces amakusaensis</name>
    <dbReference type="NCBI Taxonomy" id="67271"/>
    <lineage>
        <taxon>Bacteria</taxon>
        <taxon>Bacillati</taxon>
        <taxon>Actinomycetota</taxon>
        <taxon>Actinomycetes</taxon>
        <taxon>Kitasatosporales</taxon>
        <taxon>Streptomycetaceae</taxon>
        <taxon>Streptomyces</taxon>
    </lineage>
</organism>
<name>A0ABW0ALR1_9ACTN</name>
<dbReference type="Proteomes" id="UP001596160">
    <property type="component" value="Unassembled WGS sequence"/>
</dbReference>
<reference evidence="3" key="1">
    <citation type="journal article" date="2019" name="Int. J. Syst. Evol. Microbiol.">
        <title>The Global Catalogue of Microorganisms (GCM) 10K type strain sequencing project: providing services to taxonomists for standard genome sequencing and annotation.</title>
        <authorList>
            <consortium name="The Broad Institute Genomics Platform"/>
            <consortium name="The Broad Institute Genome Sequencing Center for Infectious Disease"/>
            <person name="Wu L."/>
            <person name="Ma J."/>
        </authorList>
    </citation>
    <scope>NUCLEOTIDE SEQUENCE [LARGE SCALE GENOMIC DNA]</scope>
    <source>
        <strain evidence="3">PCU 266</strain>
    </source>
</reference>
<sequence length="147" mass="16032">MKEHSPLQQFHIGTHPEHGIAASAHAGLPAHIADWYLVRLQFETVPDRPGLYRLSDPDRDGLRRARQAVHDLRVQGLTIQADYILDTEPEPSLPERLVLARQTRLARAAAARSPQLRTTPAANPAPVYAAVPAAPSSSRPGTGGPHR</sequence>